<dbReference type="PANTHER" id="PTHR36505">
    <property type="entry name" value="BLR1072 PROTEIN"/>
    <property type="match status" value="1"/>
</dbReference>
<dbReference type="EMBL" id="JACIJC010000003">
    <property type="protein sequence ID" value="MBB5685868.1"/>
    <property type="molecule type" value="Genomic_DNA"/>
</dbReference>
<dbReference type="RefSeq" id="WP_184017724.1">
    <property type="nucleotide sequence ID" value="NZ_JACIJC010000003.1"/>
</dbReference>
<feature type="domain" description="PRC-barrel" evidence="1">
    <location>
        <begin position="23"/>
        <end position="86"/>
    </location>
</feature>
<gene>
    <name evidence="2" type="ORF">FHS49_001884</name>
</gene>
<evidence type="ECO:0000313" key="2">
    <source>
        <dbReference type="EMBL" id="MBB5685868.1"/>
    </source>
</evidence>
<dbReference type="InterPro" id="IPR011033">
    <property type="entry name" value="PRC_barrel-like_sf"/>
</dbReference>
<evidence type="ECO:0000313" key="3">
    <source>
        <dbReference type="Proteomes" id="UP000549617"/>
    </source>
</evidence>
<dbReference type="PANTHER" id="PTHR36505:SF1">
    <property type="entry name" value="BLR1072 PROTEIN"/>
    <property type="match status" value="1"/>
</dbReference>
<proteinExistence type="predicted"/>
<name>A0A7W9AHM8_9SPHN</name>
<comment type="caution">
    <text evidence="2">The sequence shown here is derived from an EMBL/GenBank/DDBJ whole genome shotgun (WGS) entry which is preliminary data.</text>
</comment>
<reference evidence="2 3" key="1">
    <citation type="submission" date="2020-08" db="EMBL/GenBank/DDBJ databases">
        <title>Genomic Encyclopedia of Type Strains, Phase IV (KMG-IV): sequencing the most valuable type-strain genomes for metagenomic binning, comparative biology and taxonomic classification.</title>
        <authorList>
            <person name="Goeker M."/>
        </authorList>
    </citation>
    <scope>NUCLEOTIDE SEQUENCE [LARGE SCALE GENOMIC DNA]</scope>
    <source>
        <strain evidence="2 3">DSM 25079</strain>
    </source>
</reference>
<dbReference type="Proteomes" id="UP000549617">
    <property type="component" value="Unassembled WGS sequence"/>
</dbReference>
<dbReference type="AlphaFoldDB" id="A0A7W9AHM8"/>
<sequence length="136" mass="14880">MTDTHQLPDTTLLIASNKADAIKVQSRDGESIGHVHCFMVNKRTGLSTYAILSLGGFLGINKSYYPLPFELLHYDGGQDQYVVTLDRRVLEGGPSWSNHAPIFDQAYADRVAKYYEVPTANLAVMPGASPLPVSPV</sequence>
<dbReference type="Pfam" id="PF05239">
    <property type="entry name" value="PRC"/>
    <property type="match status" value="1"/>
</dbReference>
<protein>
    <recommendedName>
        <fullName evidence="1">PRC-barrel domain-containing protein</fullName>
    </recommendedName>
</protein>
<dbReference type="Gene3D" id="2.30.30.240">
    <property type="entry name" value="PRC-barrel domain"/>
    <property type="match status" value="1"/>
</dbReference>
<organism evidence="2 3">
    <name type="scientific">Sphingobium boeckii</name>
    <dbReference type="NCBI Taxonomy" id="1082345"/>
    <lineage>
        <taxon>Bacteria</taxon>
        <taxon>Pseudomonadati</taxon>
        <taxon>Pseudomonadota</taxon>
        <taxon>Alphaproteobacteria</taxon>
        <taxon>Sphingomonadales</taxon>
        <taxon>Sphingomonadaceae</taxon>
        <taxon>Sphingobium</taxon>
    </lineage>
</organism>
<keyword evidence="3" id="KW-1185">Reference proteome</keyword>
<dbReference type="InterPro" id="IPR027275">
    <property type="entry name" value="PRC-brl_dom"/>
</dbReference>
<accession>A0A7W9AHM8</accession>
<dbReference type="SUPFAM" id="SSF50346">
    <property type="entry name" value="PRC-barrel domain"/>
    <property type="match status" value="1"/>
</dbReference>
<evidence type="ECO:0000259" key="1">
    <source>
        <dbReference type="Pfam" id="PF05239"/>
    </source>
</evidence>